<dbReference type="EMBL" id="JABZGR010000031">
    <property type="protein sequence ID" value="MBF0970981.1"/>
    <property type="molecule type" value="Genomic_DNA"/>
</dbReference>
<dbReference type="InterPro" id="IPR036034">
    <property type="entry name" value="PDZ_sf"/>
</dbReference>
<keyword evidence="2 9" id="KW-0732">Signal</keyword>
<dbReference type="Pfam" id="PF13180">
    <property type="entry name" value="PDZ_2"/>
    <property type="match status" value="1"/>
</dbReference>
<evidence type="ECO:0000259" key="10">
    <source>
        <dbReference type="PROSITE" id="PS50106"/>
    </source>
</evidence>
<dbReference type="PROSITE" id="PS50106">
    <property type="entry name" value="PDZ"/>
    <property type="match status" value="1"/>
</dbReference>
<evidence type="ECO:0000256" key="5">
    <source>
        <dbReference type="ARBA" id="ARBA00022825"/>
    </source>
</evidence>
<dbReference type="SMART" id="SM00228">
    <property type="entry name" value="PDZ"/>
    <property type="match status" value="2"/>
</dbReference>
<evidence type="ECO:0000256" key="8">
    <source>
        <dbReference type="SAM" id="MobiDB-lite"/>
    </source>
</evidence>
<dbReference type="PANTHER" id="PTHR43343:SF3">
    <property type="entry name" value="PROTEASE DO-LIKE 8, CHLOROPLASTIC"/>
    <property type="match status" value="1"/>
</dbReference>
<dbReference type="InterPro" id="IPR001940">
    <property type="entry name" value="Peptidase_S1C"/>
</dbReference>
<dbReference type="Gene3D" id="2.30.42.10">
    <property type="match status" value="2"/>
</dbReference>
<protein>
    <submittedName>
        <fullName evidence="11">Do family serine endopeptidase</fullName>
    </submittedName>
</protein>
<feature type="binding site" evidence="7">
    <location>
        <position position="141"/>
    </location>
    <ligand>
        <name>substrate</name>
    </ligand>
</feature>
<evidence type="ECO:0000256" key="6">
    <source>
        <dbReference type="PIRSR" id="PIRSR611782-1"/>
    </source>
</evidence>
<accession>A0A929RZ80</accession>
<feature type="domain" description="PDZ" evidence="10">
    <location>
        <begin position="279"/>
        <end position="355"/>
    </location>
</feature>
<proteinExistence type="predicted"/>
<dbReference type="PRINTS" id="PR00834">
    <property type="entry name" value="PROTEASES2C"/>
</dbReference>
<feature type="active site" description="Charge relay system" evidence="6">
    <location>
        <position position="111"/>
    </location>
</feature>
<feature type="binding site" evidence="7">
    <location>
        <begin position="212"/>
        <end position="214"/>
    </location>
    <ligand>
        <name>substrate</name>
    </ligand>
</feature>
<name>A0A929RZ80_9BACT</name>
<dbReference type="Pfam" id="PF13365">
    <property type="entry name" value="Trypsin_2"/>
    <property type="match status" value="1"/>
</dbReference>
<evidence type="ECO:0000256" key="1">
    <source>
        <dbReference type="ARBA" id="ARBA00022670"/>
    </source>
</evidence>
<dbReference type="InterPro" id="IPR001478">
    <property type="entry name" value="PDZ"/>
</dbReference>
<dbReference type="SUPFAM" id="SSF50156">
    <property type="entry name" value="PDZ domain-like"/>
    <property type="match status" value="1"/>
</dbReference>
<organism evidence="11 12">
    <name type="scientific">Alloprevotella tannerae</name>
    <dbReference type="NCBI Taxonomy" id="76122"/>
    <lineage>
        <taxon>Bacteria</taxon>
        <taxon>Pseudomonadati</taxon>
        <taxon>Bacteroidota</taxon>
        <taxon>Bacteroidia</taxon>
        <taxon>Bacteroidales</taxon>
        <taxon>Prevotellaceae</taxon>
        <taxon>Alloprevotella</taxon>
    </lineage>
</organism>
<feature type="binding site" evidence="7">
    <location>
        <position position="111"/>
    </location>
    <ligand>
        <name>substrate</name>
    </ligand>
</feature>
<dbReference type="SUPFAM" id="SSF50494">
    <property type="entry name" value="Trypsin-like serine proteases"/>
    <property type="match status" value="1"/>
</dbReference>
<feature type="binding site" evidence="7">
    <location>
        <begin position="269"/>
        <end position="273"/>
    </location>
    <ligand>
        <name>substrate</name>
    </ligand>
</feature>
<dbReference type="PANTHER" id="PTHR43343">
    <property type="entry name" value="PEPTIDASE S12"/>
    <property type="match status" value="1"/>
</dbReference>
<feature type="signal peptide" evidence="9">
    <location>
        <begin position="1"/>
        <end position="26"/>
    </location>
</feature>
<evidence type="ECO:0000256" key="2">
    <source>
        <dbReference type="ARBA" id="ARBA00022729"/>
    </source>
</evidence>
<keyword evidence="4" id="KW-0378">Hydrolase</keyword>
<dbReference type="GO" id="GO:0004252">
    <property type="term" value="F:serine-type endopeptidase activity"/>
    <property type="evidence" value="ECO:0007669"/>
    <property type="project" value="InterPro"/>
</dbReference>
<keyword evidence="5" id="KW-0720">Serine protease</keyword>
<sequence length="483" mass="52102">MKKVFLIAATAFALNFAPMQMTVASAQTPVDLTYAAEKSVNSVVFIKVTINSKTQTIEGSDPFEDFFNFGPFSFGDPSSRGQRRQYQTPKRQGAGSGVILSKDGYIVTNNHVVDGADELMVKLNDNREYKARIIGADKKTDLALIKIEAKDLQPIIVGNSDNLKLGEWVLAIGNPFSLTSTVTAGIVSAKARTVGGEGIESFIQTDAAINPGNSGGALVNTRGELVGINAQIYSQTGSYTGYGFAIPTSIMNKVVADLKKYGTVQRALLGFTGQDVSTYIDLQKEKGKDADLGTTKGVYLAEVSSDGAAQEGGLKAGDVITAMDGRNVTKFGELQEIMASHKPGDKVTITYIRDKRTHTATLTLRNAQGTTSLLESVDVDQLGVALRPLTTNEKEELALNNGLVVTAVRDGKMKDVGVTKGLILLQINDKVLNTPEDFNEAVKTTNMSNDRVLWIRAKTQSGINKSFTIELDSNKAKRTERRR</sequence>
<dbReference type="Proteomes" id="UP000704068">
    <property type="component" value="Unassembled WGS sequence"/>
</dbReference>
<dbReference type="InterPro" id="IPR051201">
    <property type="entry name" value="Chloro_Bact_Ser_Proteases"/>
</dbReference>
<dbReference type="InterPro" id="IPR011782">
    <property type="entry name" value="Pept_S1C_Do"/>
</dbReference>
<reference evidence="11" key="1">
    <citation type="submission" date="2020-04" db="EMBL/GenBank/DDBJ databases">
        <title>Deep metagenomics examines the oral microbiome during advanced dental caries in children, revealing novel taxa and co-occurrences with host molecules.</title>
        <authorList>
            <person name="Baker J.L."/>
            <person name="Morton J.T."/>
            <person name="Dinis M."/>
            <person name="Alvarez R."/>
            <person name="Tran N.C."/>
            <person name="Knight R."/>
            <person name="Edlund A."/>
        </authorList>
    </citation>
    <scope>NUCLEOTIDE SEQUENCE</scope>
    <source>
        <strain evidence="11">JCVI_34_bin.1</strain>
    </source>
</reference>
<feature type="chain" id="PRO_5037703922" evidence="9">
    <location>
        <begin position="27"/>
        <end position="483"/>
    </location>
</feature>
<dbReference type="GO" id="GO:0006508">
    <property type="term" value="P:proteolysis"/>
    <property type="evidence" value="ECO:0007669"/>
    <property type="project" value="UniProtKB-KW"/>
</dbReference>
<dbReference type="NCBIfam" id="TIGR02037">
    <property type="entry name" value="degP_htrA_DO"/>
    <property type="match status" value="1"/>
</dbReference>
<keyword evidence="1" id="KW-0645">Protease</keyword>
<dbReference type="Gene3D" id="2.40.10.120">
    <property type="match status" value="1"/>
</dbReference>
<gene>
    <name evidence="11" type="ORF">HXK21_08075</name>
</gene>
<evidence type="ECO:0000256" key="3">
    <source>
        <dbReference type="ARBA" id="ARBA00022737"/>
    </source>
</evidence>
<evidence type="ECO:0000256" key="9">
    <source>
        <dbReference type="SAM" id="SignalP"/>
    </source>
</evidence>
<dbReference type="InterPro" id="IPR009003">
    <property type="entry name" value="Peptidase_S1_PA"/>
</dbReference>
<evidence type="ECO:0000256" key="4">
    <source>
        <dbReference type="ARBA" id="ARBA00022801"/>
    </source>
</evidence>
<evidence type="ECO:0000256" key="7">
    <source>
        <dbReference type="PIRSR" id="PIRSR611782-2"/>
    </source>
</evidence>
<evidence type="ECO:0000313" key="11">
    <source>
        <dbReference type="EMBL" id="MBF0970981.1"/>
    </source>
</evidence>
<evidence type="ECO:0000313" key="12">
    <source>
        <dbReference type="Proteomes" id="UP000704068"/>
    </source>
</evidence>
<dbReference type="AlphaFoldDB" id="A0A929RZ80"/>
<comment type="caution">
    <text evidence="11">The sequence shown here is derived from an EMBL/GenBank/DDBJ whole genome shotgun (WGS) entry which is preliminary data.</text>
</comment>
<feature type="active site" description="Charge relay system" evidence="6">
    <location>
        <position position="141"/>
    </location>
</feature>
<feature type="active site" description="Charge relay system" evidence="6">
    <location>
        <position position="214"/>
    </location>
</feature>
<feature type="region of interest" description="Disordered" evidence="8">
    <location>
        <begin position="74"/>
        <end position="95"/>
    </location>
</feature>
<keyword evidence="3" id="KW-0677">Repeat</keyword>